<dbReference type="RefSeq" id="WP_209735480.1">
    <property type="nucleotide sequence ID" value="NZ_JBEPNV010000005.1"/>
</dbReference>
<name>A0ABV2NTY2_9HYPH</name>
<keyword evidence="2" id="KW-1185">Reference proteome</keyword>
<dbReference type="Proteomes" id="UP001549119">
    <property type="component" value="Unassembled WGS sequence"/>
</dbReference>
<dbReference type="EMBL" id="JBEPNW010000008">
    <property type="protein sequence ID" value="MET3869994.1"/>
    <property type="molecule type" value="Genomic_DNA"/>
</dbReference>
<evidence type="ECO:0000313" key="1">
    <source>
        <dbReference type="EMBL" id="MET3869994.1"/>
    </source>
</evidence>
<gene>
    <name evidence="1" type="ORF">ABIC20_007379</name>
</gene>
<comment type="caution">
    <text evidence="1">The sequence shown here is derived from an EMBL/GenBank/DDBJ whole genome shotgun (WGS) entry which is preliminary data.</text>
</comment>
<organism evidence="1 2">
    <name type="scientific">Methylobacterium radiotolerans</name>
    <dbReference type="NCBI Taxonomy" id="31998"/>
    <lineage>
        <taxon>Bacteria</taxon>
        <taxon>Pseudomonadati</taxon>
        <taxon>Pseudomonadota</taxon>
        <taxon>Alphaproteobacteria</taxon>
        <taxon>Hyphomicrobiales</taxon>
        <taxon>Methylobacteriaceae</taxon>
        <taxon>Methylobacterium</taxon>
    </lineage>
</organism>
<evidence type="ECO:0000313" key="2">
    <source>
        <dbReference type="Proteomes" id="UP001549119"/>
    </source>
</evidence>
<proteinExistence type="predicted"/>
<reference evidence="1 2" key="1">
    <citation type="submission" date="2024-06" db="EMBL/GenBank/DDBJ databases">
        <title>Genomics of switchgrass bacterial isolates.</title>
        <authorList>
            <person name="Shade A."/>
        </authorList>
    </citation>
    <scope>NUCLEOTIDE SEQUENCE [LARGE SCALE GENOMIC DNA]</scope>
    <source>
        <strain evidence="1 2">PvP084</strain>
    </source>
</reference>
<accession>A0ABV2NTY2</accession>
<sequence length="76" mass="8329">MTKPPIDGLTAQIATQSWLAEWRRAWVRLHPTKECPVLAWEAYSSAEQGLMIRAVKAAIAAASLENVAAVIARRAD</sequence>
<protein>
    <submittedName>
        <fullName evidence="1">Uncharacterized protein</fullName>
    </submittedName>
</protein>